<dbReference type="PANTHER" id="PTHR13976">
    <property type="entry name" value="HETEROGENEOUS NUCLEAR RIBONUCLEOPROTEIN-RELATED"/>
    <property type="match status" value="1"/>
</dbReference>
<dbReference type="SUPFAM" id="SSF54928">
    <property type="entry name" value="RNA-binding domain, RBD"/>
    <property type="match status" value="3"/>
</dbReference>
<dbReference type="KEGG" id="bbes:BESB_036700"/>
<evidence type="ECO:0000256" key="2">
    <source>
        <dbReference type="ARBA" id="ARBA00022884"/>
    </source>
</evidence>
<keyword evidence="7" id="KW-1185">Reference proteome</keyword>
<dbReference type="PROSITE" id="PS50102">
    <property type="entry name" value="RRM"/>
    <property type="match status" value="3"/>
</dbReference>
<dbReference type="SMART" id="SM00360">
    <property type="entry name" value="RRM"/>
    <property type="match status" value="3"/>
</dbReference>
<evidence type="ECO:0000259" key="5">
    <source>
        <dbReference type="PROSITE" id="PS50102"/>
    </source>
</evidence>
<proteinExistence type="predicted"/>
<dbReference type="InterPro" id="IPR035979">
    <property type="entry name" value="RBD_domain_sf"/>
</dbReference>
<evidence type="ECO:0000256" key="1">
    <source>
        <dbReference type="ARBA" id="ARBA00022737"/>
    </source>
</evidence>
<feature type="domain" description="RRM" evidence="5">
    <location>
        <begin position="384"/>
        <end position="461"/>
    </location>
</feature>
<evidence type="ECO:0000313" key="7">
    <source>
        <dbReference type="Proteomes" id="UP000224006"/>
    </source>
</evidence>
<dbReference type="VEuPathDB" id="ToxoDB:BESB_036700"/>
<feature type="domain" description="RRM" evidence="5">
    <location>
        <begin position="169"/>
        <end position="249"/>
    </location>
</feature>
<dbReference type="Gene3D" id="3.30.70.330">
    <property type="match status" value="3"/>
</dbReference>
<dbReference type="RefSeq" id="XP_029221221.1">
    <property type="nucleotide sequence ID" value="XM_029362256.1"/>
</dbReference>
<dbReference type="OrthoDB" id="431068at2759"/>
<keyword evidence="1" id="KW-0677">Repeat</keyword>
<dbReference type="EMBL" id="NWUJ01000002">
    <property type="protein sequence ID" value="PFH37212.1"/>
    <property type="molecule type" value="Genomic_DNA"/>
</dbReference>
<gene>
    <name evidence="6" type="ORF">BESB_036700</name>
</gene>
<feature type="domain" description="RRM" evidence="5">
    <location>
        <begin position="57"/>
        <end position="136"/>
    </location>
</feature>
<keyword evidence="2 3" id="KW-0694">RNA-binding</keyword>
<evidence type="ECO:0000256" key="4">
    <source>
        <dbReference type="SAM" id="MobiDB-lite"/>
    </source>
</evidence>
<dbReference type="InterPro" id="IPR000504">
    <property type="entry name" value="RRM_dom"/>
</dbReference>
<dbReference type="Proteomes" id="UP000224006">
    <property type="component" value="Chromosome II"/>
</dbReference>
<dbReference type="AlphaFoldDB" id="A0A2A9MNH0"/>
<evidence type="ECO:0000313" key="6">
    <source>
        <dbReference type="EMBL" id="PFH37212.1"/>
    </source>
</evidence>
<dbReference type="InterPro" id="IPR050666">
    <property type="entry name" value="ESRP"/>
</dbReference>
<evidence type="ECO:0000256" key="3">
    <source>
        <dbReference type="PROSITE-ProRule" id="PRU00176"/>
    </source>
</evidence>
<name>A0A2A9MNH0_BESBE</name>
<dbReference type="InterPro" id="IPR012677">
    <property type="entry name" value="Nucleotide-bd_a/b_plait_sf"/>
</dbReference>
<accession>A0A2A9MNH0</accession>
<feature type="compositionally biased region" description="Low complexity" evidence="4">
    <location>
        <begin position="21"/>
        <end position="32"/>
    </location>
</feature>
<dbReference type="Pfam" id="PF00076">
    <property type="entry name" value="RRM_1"/>
    <property type="match status" value="2"/>
</dbReference>
<protein>
    <submittedName>
        <fullName evidence="6">RNA recognition motif-containing protein</fullName>
    </submittedName>
</protein>
<sequence>MASAMEAALEPSAEVAKEQEQPAPVEAPQEEQPSAEEPAEEKPSNGEEAPASKSPVNAVRLRGLPWDVQEENVIAFFKPVVSLEPEHVLICIGFDKRTTGEAYVQLPDAAVREQAIKDLHGRLLGTRWIEVFRASEEEFQKADDRRKTVMAAISGNTESLDASRRMNLNVVKLRGLPWSCNELEIVHFFKDGGFDVHTDDIVLGMTGDGRLSGIAFVELQSAELAEKARDTLHKKYMGRRFIEVYPATRDDMHRARRPGRGGFDGYYQGGYNSGPMRGPGRGGFRGGMGRGGYSGPASPYGGGYGGGGYGGGGGGYGAGGGGGGYGGGGYGGGYGGGGGYGAGGGGYGGGGYGGGGYGGGGGSGGYSPAGPHGGGMEGGNWNYQVLRLRGLPYSANEQHIVQFFNGFHMAAILPSTIPIDGRPSGEAYVQFVDAGEAWRAFQAKNGGRIDKRMIELFPSSKQEMEFAAQGGDPRVFRERNRGY</sequence>
<dbReference type="GO" id="GO:0003723">
    <property type="term" value="F:RNA binding"/>
    <property type="evidence" value="ECO:0007669"/>
    <property type="project" value="UniProtKB-UniRule"/>
</dbReference>
<reference evidence="6 7" key="1">
    <citation type="submission" date="2017-09" db="EMBL/GenBank/DDBJ databases">
        <title>Genome sequencing of Besnoitia besnoiti strain Bb-Ger1.</title>
        <authorList>
            <person name="Schares G."/>
            <person name="Venepally P."/>
            <person name="Lorenzi H.A."/>
        </authorList>
    </citation>
    <scope>NUCLEOTIDE SEQUENCE [LARGE SCALE GENOMIC DNA]</scope>
    <source>
        <strain evidence="6 7">Bb-Ger1</strain>
    </source>
</reference>
<comment type="caution">
    <text evidence="6">The sequence shown here is derived from an EMBL/GenBank/DDBJ whole genome shotgun (WGS) entry which is preliminary data.</text>
</comment>
<dbReference type="CDD" id="cd12254">
    <property type="entry name" value="RRM_hnRNPH_ESRPs_RBM12_like"/>
    <property type="match status" value="3"/>
</dbReference>
<dbReference type="STRING" id="94643.A0A2A9MNH0"/>
<feature type="region of interest" description="Disordered" evidence="4">
    <location>
        <begin position="1"/>
        <end position="56"/>
    </location>
</feature>
<organism evidence="6 7">
    <name type="scientific">Besnoitia besnoiti</name>
    <name type="common">Apicomplexan protozoan</name>
    <dbReference type="NCBI Taxonomy" id="94643"/>
    <lineage>
        <taxon>Eukaryota</taxon>
        <taxon>Sar</taxon>
        <taxon>Alveolata</taxon>
        <taxon>Apicomplexa</taxon>
        <taxon>Conoidasida</taxon>
        <taxon>Coccidia</taxon>
        <taxon>Eucoccidiorida</taxon>
        <taxon>Eimeriorina</taxon>
        <taxon>Sarcocystidae</taxon>
        <taxon>Besnoitia</taxon>
    </lineage>
</organism>
<dbReference type="GeneID" id="40308651"/>